<dbReference type="PANTHER" id="PTHR43386:SF1">
    <property type="entry name" value="D,D-DIPEPTIDE TRANSPORT SYSTEM PERMEASE PROTEIN DDPC-RELATED"/>
    <property type="match status" value="1"/>
</dbReference>
<dbReference type="Gene3D" id="1.10.3720.10">
    <property type="entry name" value="MetI-like"/>
    <property type="match status" value="1"/>
</dbReference>
<keyword evidence="5 7" id="KW-1133">Transmembrane helix</keyword>
<dbReference type="CDD" id="cd06261">
    <property type="entry name" value="TM_PBP2"/>
    <property type="match status" value="1"/>
</dbReference>
<sequence length="417" mass="45999">MLTSTPTSKETIKPLSPWAGFWEIPACRWGAMGLLLALMVVVGGYVILPDPSPNANDGNIQLRKQAPNFVADILVVRKNAEIDFPSYIERWWKGTPSKYLLEPYDSLVIEGDFVKILPFGSQKDRWKRYHICDVTTPLYVGPLEEMQFPSARPYIKEHGGYRILMANGKDRFRSMAELHLDLEDHLSSRRYWLGTDRAGRDLLSRLLLGTRISLSIGLLAALLSVAIGVLVGSLAGYYGGWQDQVISWFMTVVWSIPAIMLIIAISLAFQQKGVMVSFIAVGMTMWVEVARLVRGQVMALKNALYVEAARTIGLSDFKIVFVHILPNIVGELIVMGTANFAAAILLEAGLSFLGLGVQPPAPSWGGMLMEGFNALGTRNSFHLVFFPSLAIMGMVGSINLLGNGLRTLSDPKRKVKG</sequence>
<evidence type="ECO:0000256" key="3">
    <source>
        <dbReference type="ARBA" id="ARBA00022475"/>
    </source>
</evidence>
<dbReference type="AlphaFoldDB" id="A0AAN4VW09"/>
<evidence type="ECO:0000256" key="2">
    <source>
        <dbReference type="ARBA" id="ARBA00022448"/>
    </source>
</evidence>
<evidence type="ECO:0000256" key="5">
    <source>
        <dbReference type="ARBA" id="ARBA00022989"/>
    </source>
</evidence>
<evidence type="ECO:0000256" key="1">
    <source>
        <dbReference type="ARBA" id="ARBA00004651"/>
    </source>
</evidence>
<keyword evidence="4 7" id="KW-0812">Transmembrane</keyword>
<comment type="similarity">
    <text evidence="7">Belongs to the binding-protein-dependent transport system permease family.</text>
</comment>
<accession>A0AAN4VW09</accession>
<dbReference type="InterPro" id="IPR035906">
    <property type="entry name" value="MetI-like_sf"/>
</dbReference>
<dbReference type="InterPro" id="IPR050366">
    <property type="entry name" value="BP-dependent_transpt_permease"/>
</dbReference>
<reference evidence="9 10" key="1">
    <citation type="submission" date="2021-12" db="EMBL/GenBank/DDBJ databases">
        <title>Genome sequencing of bacteria with rrn-lacking chromosome and rrn-plasmid.</title>
        <authorList>
            <person name="Anda M."/>
            <person name="Iwasaki W."/>
        </authorList>
    </citation>
    <scope>NUCLEOTIDE SEQUENCE [LARGE SCALE GENOMIC DNA]</scope>
    <source>
        <strain evidence="9 10">NBRC 15940</strain>
    </source>
</reference>
<feature type="transmembrane region" description="Helical" evidence="7">
    <location>
        <begin position="245"/>
        <end position="269"/>
    </location>
</feature>
<dbReference type="Pfam" id="PF00528">
    <property type="entry name" value="BPD_transp_1"/>
    <property type="match status" value="1"/>
</dbReference>
<dbReference type="RefSeq" id="WP_338236101.1">
    <property type="nucleotide sequence ID" value="NZ_BQKE01000001.1"/>
</dbReference>
<comment type="subcellular location">
    <subcellularLocation>
        <location evidence="1 7">Cell membrane</location>
        <topology evidence="1 7">Multi-pass membrane protein</topology>
    </subcellularLocation>
</comment>
<evidence type="ECO:0000313" key="10">
    <source>
        <dbReference type="Proteomes" id="UP001310022"/>
    </source>
</evidence>
<organism evidence="9 10">
    <name type="scientific">Persicobacter diffluens</name>
    <dbReference type="NCBI Taxonomy" id="981"/>
    <lineage>
        <taxon>Bacteria</taxon>
        <taxon>Pseudomonadati</taxon>
        <taxon>Bacteroidota</taxon>
        <taxon>Cytophagia</taxon>
        <taxon>Cytophagales</taxon>
        <taxon>Persicobacteraceae</taxon>
        <taxon>Persicobacter</taxon>
    </lineage>
</organism>
<evidence type="ECO:0000259" key="8">
    <source>
        <dbReference type="PROSITE" id="PS50928"/>
    </source>
</evidence>
<dbReference type="PANTHER" id="PTHR43386">
    <property type="entry name" value="OLIGOPEPTIDE TRANSPORT SYSTEM PERMEASE PROTEIN APPC"/>
    <property type="match status" value="1"/>
</dbReference>
<dbReference type="SUPFAM" id="SSF161098">
    <property type="entry name" value="MetI-like"/>
    <property type="match status" value="1"/>
</dbReference>
<dbReference type="Proteomes" id="UP001310022">
    <property type="component" value="Unassembled WGS sequence"/>
</dbReference>
<keyword evidence="3" id="KW-1003">Cell membrane</keyword>
<gene>
    <name evidence="9" type="ORF">PEDI_08560</name>
</gene>
<dbReference type="GO" id="GO:0055085">
    <property type="term" value="P:transmembrane transport"/>
    <property type="evidence" value="ECO:0007669"/>
    <property type="project" value="InterPro"/>
</dbReference>
<keyword evidence="10" id="KW-1185">Reference proteome</keyword>
<feature type="domain" description="ABC transmembrane type-1" evidence="8">
    <location>
        <begin position="210"/>
        <end position="402"/>
    </location>
</feature>
<dbReference type="InterPro" id="IPR000515">
    <property type="entry name" value="MetI-like"/>
</dbReference>
<protein>
    <recommendedName>
        <fullName evidence="8">ABC transmembrane type-1 domain-containing protein</fullName>
    </recommendedName>
</protein>
<proteinExistence type="inferred from homology"/>
<evidence type="ECO:0000256" key="6">
    <source>
        <dbReference type="ARBA" id="ARBA00023136"/>
    </source>
</evidence>
<evidence type="ECO:0000256" key="4">
    <source>
        <dbReference type="ARBA" id="ARBA00022692"/>
    </source>
</evidence>
<keyword evidence="2 7" id="KW-0813">Transport</keyword>
<dbReference type="GO" id="GO:0005886">
    <property type="term" value="C:plasma membrane"/>
    <property type="evidence" value="ECO:0007669"/>
    <property type="project" value="UniProtKB-SubCell"/>
</dbReference>
<feature type="transmembrane region" description="Helical" evidence="7">
    <location>
        <begin position="29"/>
        <end position="48"/>
    </location>
</feature>
<evidence type="ECO:0000313" key="9">
    <source>
        <dbReference type="EMBL" id="GJM60304.1"/>
    </source>
</evidence>
<dbReference type="EMBL" id="BQKE01000001">
    <property type="protein sequence ID" value="GJM60304.1"/>
    <property type="molecule type" value="Genomic_DNA"/>
</dbReference>
<feature type="transmembrane region" description="Helical" evidence="7">
    <location>
        <begin position="381"/>
        <end position="402"/>
    </location>
</feature>
<feature type="transmembrane region" description="Helical" evidence="7">
    <location>
        <begin position="212"/>
        <end position="239"/>
    </location>
</feature>
<dbReference type="PROSITE" id="PS50928">
    <property type="entry name" value="ABC_TM1"/>
    <property type="match status" value="1"/>
</dbReference>
<evidence type="ECO:0000256" key="7">
    <source>
        <dbReference type="RuleBase" id="RU363032"/>
    </source>
</evidence>
<comment type="caution">
    <text evidence="9">The sequence shown here is derived from an EMBL/GenBank/DDBJ whole genome shotgun (WGS) entry which is preliminary data.</text>
</comment>
<keyword evidence="6 7" id="KW-0472">Membrane</keyword>
<name>A0AAN4VW09_9BACT</name>